<dbReference type="GO" id="GO:0006508">
    <property type="term" value="P:proteolysis"/>
    <property type="evidence" value="ECO:0007669"/>
    <property type="project" value="UniProtKB-KW"/>
</dbReference>
<accession>A0ABV6N0D8</accession>
<protein>
    <submittedName>
        <fullName evidence="2">Serine protease</fullName>
    </submittedName>
</protein>
<keyword evidence="2" id="KW-0645">Protease</keyword>
<dbReference type="Proteomes" id="UP001589810">
    <property type="component" value="Unassembled WGS sequence"/>
</dbReference>
<evidence type="ECO:0000256" key="1">
    <source>
        <dbReference type="SAM" id="SignalP"/>
    </source>
</evidence>
<keyword evidence="2" id="KW-0378">Hydrolase</keyword>
<sequence>MRKRALLGALFGALLATSAVAVPTATAAQSTLPAVAAIDFSGTVALNNCSGSLVKLGSAPTSGPALVLTNGHCYEGGFLDPGEVLVNRSSSRSFTLLSPTGGNLGTLRASKVAYATMTDTDITLYQLNTTYDAIKSRYGISPLEISTVHPTAGTAIKVVSGYWKRIYSCNIDGFVYRLKEGDWTWKDSIRYTSTCNTIGGTSGSPIEDPSGKLIGINNTGNENGERCTVDNPCEVDQSGNVTVHEGTNYGEETYLLAGCMTGSAVDLTKAGCALPKP</sequence>
<dbReference type="Gene3D" id="2.40.10.10">
    <property type="entry name" value="Trypsin-like serine proteases"/>
    <property type="match status" value="2"/>
</dbReference>
<reference evidence="2 3" key="1">
    <citation type="submission" date="2024-09" db="EMBL/GenBank/DDBJ databases">
        <authorList>
            <person name="Sun Q."/>
            <person name="Mori K."/>
        </authorList>
    </citation>
    <scope>NUCLEOTIDE SEQUENCE [LARGE SCALE GENOMIC DNA]</scope>
    <source>
        <strain evidence="2 3">TBRC 1432</strain>
    </source>
</reference>
<feature type="signal peptide" evidence="1">
    <location>
        <begin position="1"/>
        <end position="21"/>
    </location>
</feature>
<evidence type="ECO:0000313" key="3">
    <source>
        <dbReference type="Proteomes" id="UP001589810"/>
    </source>
</evidence>
<proteinExistence type="predicted"/>
<feature type="chain" id="PRO_5046751659" evidence="1">
    <location>
        <begin position="22"/>
        <end position="277"/>
    </location>
</feature>
<keyword evidence="1" id="KW-0732">Signal</keyword>
<gene>
    <name evidence="2" type="ORF">ACFFH7_31270</name>
</gene>
<dbReference type="Pfam" id="PF13365">
    <property type="entry name" value="Trypsin_2"/>
    <property type="match status" value="1"/>
</dbReference>
<dbReference type="GO" id="GO:0008233">
    <property type="term" value="F:peptidase activity"/>
    <property type="evidence" value="ECO:0007669"/>
    <property type="project" value="UniProtKB-KW"/>
</dbReference>
<dbReference type="InterPro" id="IPR043504">
    <property type="entry name" value="Peptidase_S1_PA_chymotrypsin"/>
</dbReference>
<comment type="caution">
    <text evidence="2">The sequence shown here is derived from an EMBL/GenBank/DDBJ whole genome shotgun (WGS) entry which is preliminary data.</text>
</comment>
<keyword evidence="3" id="KW-1185">Reference proteome</keyword>
<name>A0ABV6N0D8_9PSEU</name>
<evidence type="ECO:0000313" key="2">
    <source>
        <dbReference type="EMBL" id="MFC0546033.1"/>
    </source>
</evidence>
<dbReference type="SUPFAM" id="SSF50494">
    <property type="entry name" value="Trypsin-like serine proteases"/>
    <property type="match status" value="1"/>
</dbReference>
<dbReference type="InterPro" id="IPR009003">
    <property type="entry name" value="Peptidase_S1_PA"/>
</dbReference>
<organism evidence="2 3">
    <name type="scientific">Kutzneria chonburiensis</name>
    <dbReference type="NCBI Taxonomy" id="1483604"/>
    <lineage>
        <taxon>Bacteria</taxon>
        <taxon>Bacillati</taxon>
        <taxon>Actinomycetota</taxon>
        <taxon>Actinomycetes</taxon>
        <taxon>Pseudonocardiales</taxon>
        <taxon>Pseudonocardiaceae</taxon>
        <taxon>Kutzneria</taxon>
    </lineage>
</organism>
<dbReference type="RefSeq" id="WP_273943425.1">
    <property type="nucleotide sequence ID" value="NZ_CP097263.1"/>
</dbReference>
<dbReference type="EMBL" id="JBHLUD010000011">
    <property type="protein sequence ID" value="MFC0546033.1"/>
    <property type="molecule type" value="Genomic_DNA"/>
</dbReference>